<evidence type="ECO:0000256" key="5">
    <source>
        <dbReference type="ARBA" id="ARBA00022694"/>
    </source>
</evidence>
<feature type="domain" description="Protein kinase" evidence="11">
    <location>
        <begin position="1"/>
        <end position="190"/>
    </location>
</feature>
<dbReference type="NCBIfam" id="TIGR03724">
    <property type="entry name" value="arch_bud32"/>
    <property type="match status" value="1"/>
</dbReference>
<evidence type="ECO:0000256" key="4">
    <source>
        <dbReference type="ARBA" id="ARBA00022679"/>
    </source>
</evidence>
<dbReference type="InterPro" id="IPR018934">
    <property type="entry name" value="RIO_dom"/>
</dbReference>
<evidence type="ECO:0000313" key="13">
    <source>
        <dbReference type="Proteomes" id="UP000377803"/>
    </source>
</evidence>
<reference evidence="13" key="1">
    <citation type="submission" date="2019-05" db="EMBL/GenBank/DDBJ databases">
        <title>Candidatus Nanohalobium constans, a novel model system to study the DPANN nano-sized archaea: genomic and physiological characterization of a nanoarchaeon co-cultured with its chitinotrophic host.</title>
        <authorList>
            <person name="La Cono V."/>
            <person name="Arcadi E."/>
            <person name="Crisafi F."/>
            <person name="Denaro R."/>
            <person name="La Spada G."/>
            <person name="Messina E."/>
            <person name="Smedile F."/>
            <person name="Toshchakov S.V."/>
            <person name="Shevchenko M.A."/>
            <person name="Golyshin P.N."/>
            <person name="Golyshina O.V."/>
            <person name="Ferrer M."/>
            <person name="Rohde M."/>
            <person name="Mushegian A."/>
            <person name="Sorokin D.Y."/>
            <person name="Giuliano L."/>
            <person name="Yakimov M.M."/>
        </authorList>
    </citation>
    <scope>NUCLEOTIDE SEQUENCE [LARGE SCALE GENOMIC DNA]</scope>
    <source>
        <strain evidence="13">LC1Nh</strain>
    </source>
</reference>
<dbReference type="EMBL" id="CP040089">
    <property type="protein sequence ID" value="QGA80654.1"/>
    <property type="molecule type" value="Genomic_DNA"/>
</dbReference>
<dbReference type="GO" id="GO:0004674">
    <property type="term" value="F:protein serine/threonine kinase activity"/>
    <property type="evidence" value="ECO:0007669"/>
    <property type="project" value="UniProtKB-KW"/>
</dbReference>
<evidence type="ECO:0000256" key="10">
    <source>
        <dbReference type="ARBA" id="ARBA00048679"/>
    </source>
</evidence>
<protein>
    <recommendedName>
        <fullName evidence="2">non-specific serine/threonine protein kinase</fullName>
        <ecNumber evidence="2">2.7.11.1</ecNumber>
    </recommendedName>
</protein>
<comment type="catalytic activity">
    <reaction evidence="9">
        <text>L-threonyl-[protein] + ATP = O-phospho-L-threonyl-[protein] + ADP + H(+)</text>
        <dbReference type="Rhea" id="RHEA:46608"/>
        <dbReference type="Rhea" id="RHEA-COMP:11060"/>
        <dbReference type="Rhea" id="RHEA-COMP:11605"/>
        <dbReference type="ChEBI" id="CHEBI:15378"/>
        <dbReference type="ChEBI" id="CHEBI:30013"/>
        <dbReference type="ChEBI" id="CHEBI:30616"/>
        <dbReference type="ChEBI" id="CHEBI:61977"/>
        <dbReference type="ChEBI" id="CHEBI:456216"/>
        <dbReference type="EC" id="2.7.11.1"/>
    </reaction>
</comment>
<evidence type="ECO:0000256" key="1">
    <source>
        <dbReference type="ARBA" id="ARBA00010630"/>
    </source>
</evidence>
<keyword evidence="3" id="KW-0723">Serine/threonine-protein kinase</keyword>
<evidence type="ECO:0000256" key="6">
    <source>
        <dbReference type="ARBA" id="ARBA00022741"/>
    </source>
</evidence>
<dbReference type="GO" id="GO:0016746">
    <property type="term" value="F:acyltransferase activity"/>
    <property type="evidence" value="ECO:0007669"/>
    <property type="project" value="UniProtKB-KW"/>
</dbReference>
<comment type="catalytic activity">
    <reaction evidence="10">
        <text>L-seryl-[protein] + ATP = O-phospho-L-seryl-[protein] + ADP + H(+)</text>
        <dbReference type="Rhea" id="RHEA:17989"/>
        <dbReference type="Rhea" id="RHEA-COMP:9863"/>
        <dbReference type="Rhea" id="RHEA-COMP:11604"/>
        <dbReference type="ChEBI" id="CHEBI:15378"/>
        <dbReference type="ChEBI" id="CHEBI:29999"/>
        <dbReference type="ChEBI" id="CHEBI:30616"/>
        <dbReference type="ChEBI" id="CHEBI:83421"/>
        <dbReference type="ChEBI" id="CHEBI:456216"/>
        <dbReference type="EC" id="2.7.11.1"/>
    </reaction>
</comment>
<dbReference type="GeneID" id="42365158"/>
<dbReference type="PANTHER" id="PTHR12209:SF0">
    <property type="entry name" value="EKC_KEOPS COMPLEX SUBUNIT TP53RK"/>
    <property type="match status" value="1"/>
</dbReference>
<keyword evidence="12" id="KW-0012">Acyltransferase</keyword>
<dbReference type="OrthoDB" id="31344at2157"/>
<dbReference type="NCBIfam" id="NF011462">
    <property type="entry name" value="PRK14879.1-3"/>
    <property type="match status" value="1"/>
</dbReference>
<dbReference type="GO" id="GO:0005829">
    <property type="term" value="C:cytosol"/>
    <property type="evidence" value="ECO:0007669"/>
    <property type="project" value="TreeGrafter"/>
</dbReference>
<keyword evidence="7 12" id="KW-0418">Kinase</keyword>
<accession>A0A5Q0UGD6</accession>
<evidence type="ECO:0000256" key="8">
    <source>
        <dbReference type="ARBA" id="ARBA00022840"/>
    </source>
</evidence>
<dbReference type="PROSITE" id="PS50011">
    <property type="entry name" value="PROTEIN_KINASE_DOM"/>
    <property type="match status" value="1"/>
</dbReference>
<evidence type="ECO:0000256" key="7">
    <source>
        <dbReference type="ARBA" id="ARBA00022777"/>
    </source>
</evidence>
<dbReference type="RefSeq" id="WP_153550394.1">
    <property type="nucleotide sequence ID" value="NZ_CP040089.1"/>
</dbReference>
<keyword evidence="8" id="KW-0067">ATP-binding</keyword>
<dbReference type="EC" id="2.7.11.1" evidence="2"/>
<proteinExistence type="inferred from homology"/>
<comment type="similarity">
    <text evidence="1">Belongs to the protein kinase superfamily. BUD32 family.</text>
</comment>
<gene>
    <name evidence="12" type="primary">kae1-bud32</name>
    <name evidence="12" type="ORF">LC1Nh_0770</name>
</gene>
<dbReference type="SUPFAM" id="SSF56112">
    <property type="entry name" value="Protein kinase-like (PK-like)"/>
    <property type="match status" value="1"/>
</dbReference>
<dbReference type="Pfam" id="PF01163">
    <property type="entry name" value="RIO1"/>
    <property type="match status" value="1"/>
</dbReference>
<dbReference type="Gene3D" id="3.30.200.20">
    <property type="entry name" value="Phosphorylase Kinase, domain 1"/>
    <property type="match status" value="1"/>
</dbReference>
<sequence length="190" mass="22136">MKQIQGAEATVTIKEKEVEKDRKKKQYRHPELDKRIRTERNKQEARVLQKARQNGVKAPEVVEESETEFKMQKIKGKQLKQIIEEQPSLIEELAVQVARLHSVDIIHGDLTTSNAIAQDQEVYMIDFGLAYHSERVEDKAVDLHLLKNILETSHADKEELWSLFSEKYGEEGSEEVLDKLPEIEERARYK</sequence>
<dbReference type="GO" id="GO:0008033">
    <property type="term" value="P:tRNA processing"/>
    <property type="evidence" value="ECO:0007669"/>
    <property type="project" value="UniProtKB-KW"/>
</dbReference>
<evidence type="ECO:0000256" key="3">
    <source>
        <dbReference type="ARBA" id="ARBA00022527"/>
    </source>
</evidence>
<dbReference type="GO" id="GO:0106310">
    <property type="term" value="F:protein serine kinase activity"/>
    <property type="evidence" value="ECO:0007669"/>
    <property type="project" value="RHEA"/>
</dbReference>
<organism evidence="12 13">
    <name type="scientific">Candidatus Nanohalobium constans</name>
    <dbReference type="NCBI Taxonomy" id="2565781"/>
    <lineage>
        <taxon>Archaea</taxon>
        <taxon>Candidatus Nanohalarchaeota</taxon>
        <taxon>Candidatus Nanohalobia</taxon>
        <taxon>Candidatus Nanohalobiales</taxon>
        <taxon>Candidatus Nanohalobiaceae</taxon>
        <taxon>Candidatus Nanohalobium</taxon>
    </lineage>
</organism>
<name>A0A5Q0UGD6_9ARCH</name>
<dbReference type="AlphaFoldDB" id="A0A5Q0UGD6"/>
<keyword evidence="4 12" id="KW-0808">Transferase</keyword>
<evidence type="ECO:0000313" key="12">
    <source>
        <dbReference type="EMBL" id="QGA80654.1"/>
    </source>
</evidence>
<dbReference type="InterPro" id="IPR011009">
    <property type="entry name" value="Kinase-like_dom_sf"/>
</dbReference>
<dbReference type="InterPro" id="IPR022495">
    <property type="entry name" value="Bud32"/>
</dbReference>
<dbReference type="GO" id="GO:0005524">
    <property type="term" value="F:ATP binding"/>
    <property type="evidence" value="ECO:0007669"/>
    <property type="project" value="UniProtKB-KW"/>
</dbReference>
<evidence type="ECO:0000256" key="9">
    <source>
        <dbReference type="ARBA" id="ARBA00047899"/>
    </source>
</evidence>
<dbReference type="Gene3D" id="1.10.510.10">
    <property type="entry name" value="Transferase(Phosphotransferase) domain 1"/>
    <property type="match status" value="1"/>
</dbReference>
<keyword evidence="13" id="KW-1185">Reference proteome</keyword>
<dbReference type="Proteomes" id="UP000377803">
    <property type="component" value="Chromosome"/>
</dbReference>
<dbReference type="InterPro" id="IPR000719">
    <property type="entry name" value="Prot_kinase_dom"/>
</dbReference>
<keyword evidence="6" id="KW-0547">Nucleotide-binding</keyword>
<evidence type="ECO:0000256" key="2">
    <source>
        <dbReference type="ARBA" id="ARBA00012513"/>
    </source>
</evidence>
<evidence type="ECO:0000259" key="11">
    <source>
        <dbReference type="PROSITE" id="PS50011"/>
    </source>
</evidence>
<keyword evidence="5" id="KW-0819">tRNA processing</keyword>
<dbReference type="PANTHER" id="PTHR12209">
    <property type="entry name" value="NON-SPECIFIC SERINE/THREONINE PROTEIN KINASE"/>
    <property type="match status" value="1"/>
</dbReference>
<dbReference type="KEGG" id="ncon:LC1Nh_0770"/>